<dbReference type="PROSITE" id="PS50005">
    <property type="entry name" value="TPR"/>
    <property type="match status" value="2"/>
</dbReference>
<evidence type="ECO:0000313" key="3">
    <source>
        <dbReference type="Proteomes" id="UP000005824"/>
    </source>
</evidence>
<feature type="repeat" description="TPR" evidence="1">
    <location>
        <begin position="77"/>
        <end position="110"/>
    </location>
</feature>
<dbReference type="SUPFAM" id="SSF53756">
    <property type="entry name" value="UDP-Glycosyltransferase/glycogen phosphorylase"/>
    <property type="match status" value="1"/>
</dbReference>
<dbReference type="InterPro" id="IPR019734">
    <property type="entry name" value="TPR_rpt"/>
</dbReference>
<dbReference type="Gene3D" id="1.25.40.10">
    <property type="entry name" value="Tetratricopeptide repeat domain"/>
    <property type="match status" value="3"/>
</dbReference>
<organism evidence="2 3">
    <name type="scientific">Chthoniobacter flavus Ellin428</name>
    <dbReference type="NCBI Taxonomy" id="497964"/>
    <lineage>
        <taxon>Bacteria</taxon>
        <taxon>Pseudomonadati</taxon>
        <taxon>Verrucomicrobiota</taxon>
        <taxon>Spartobacteria</taxon>
        <taxon>Chthoniobacterales</taxon>
        <taxon>Chthoniobacteraceae</taxon>
        <taxon>Chthoniobacter</taxon>
    </lineage>
</organism>
<evidence type="ECO:0000313" key="2">
    <source>
        <dbReference type="EMBL" id="EDY16901.1"/>
    </source>
</evidence>
<dbReference type="InterPro" id="IPR011990">
    <property type="entry name" value="TPR-like_helical_dom_sf"/>
</dbReference>
<dbReference type="PANTHER" id="PTHR44809">
    <property type="match status" value="1"/>
</dbReference>
<dbReference type="Gene3D" id="3.40.50.2000">
    <property type="entry name" value="Glycogen Phosphorylase B"/>
    <property type="match status" value="1"/>
</dbReference>
<dbReference type="PANTHER" id="PTHR44809:SF1">
    <property type="entry name" value="PROTEIN O-MANNOSYL-TRANSFERASE TMTC1"/>
    <property type="match status" value="1"/>
</dbReference>
<comment type="caution">
    <text evidence="2">The sequence shown here is derived from an EMBL/GenBank/DDBJ whole genome shotgun (WGS) entry which is preliminary data.</text>
</comment>
<dbReference type="RefSeq" id="WP_006982851.1">
    <property type="nucleotide sequence ID" value="NZ_ABVL01000026.1"/>
</dbReference>
<dbReference type="SUPFAM" id="SSF48452">
    <property type="entry name" value="TPR-like"/>
    <property type="match status" value="1"/>
</dbReference>
<dbReference type="Pfam" id="PF14559">
    <property type="entry name" value="TPR_19"/>
    <property type="match status" value="1"/>
</dbReference>
<dbReference type="SMART" id="SM00028">
    <property type="entry name" value="TPR"/>
    <property type="match status" value="4"/>
</dbReference>
<keyword evidence="1" id="KW-0802">TPR repeat</keyword>
<dbReference type="eggNOG" id="COG0457">
    <property type="taxonomic scope" value="Bacteria"/>
</dbReference>
<dbReference type="EMBL" id="ABVL01000026">
    <property type="protein sequence ID" value="EDY16901.1"/>
    <property type="molecule type" value="Genomic_DNA"/>
</dbReference>
<sequence length="436" mass="47398">MQQVPSLTVPEAIELASQYRRAGRTAQAVELLRRVVAVDPNCAEAHNNLGEALIGLGFANDAVAHLERSIALNATCASTYSNLGIALSIRGQNEAATVAFQRAIALDPQCAAAHHNLGIVQYKRGRVPESIEALETAIGLSPDYEEAHWALAHSLLIRNYDEKGWKEYEWRLRCADTALPAHVAPRWNGEPLPGGTLLVRGEQGFGDMLQFLRYIPAAKARSEARIIIECLPELTRLLRGNGFEVAARGESCGADVQIPIMSLPLALGVFEPLGVGEPYLRAHEEVEFQKAKWTVGFVWAGSPRHAGDSRRSIDPQLLAPLIAIPGVRSCSLQVGRPALAGMIDLAAGIRDFADTAALVDKLDLVITVDTAVAHLAGAMGKQVWMLLPFVPDWRWGLEGEVTPWYPTMRLFRQCVAGDWEKVIGRVCAELQAGGAF</sequence>
<dbReference type="Proteomes" id="UP000005824">
    <property type="component" value="Unassembled WGS sequence"/>
</dbReference>
<gene>
    <name evidence="2" type="ORF">CfE428DRAFT_5530</name>
</gene>
<dbReference type="Pfam" id="PF13414">
    <property type="entry name" value="TPR_11"/>
    <property type="match status" value="1"/>
</dbReference>
<dbReference type="STRING" id="497964.CfE428DRAFT_5530"/>
<protein>
    <submittedName>
        <fullName evidence="2">TPR repeat-containing protein</fullName>
    </submittedName>
</protein>
<reference evidence="2 3" key="1">
    <citation type="journal article" date="2011" name="J. Bacteriol.">
        <title>Genome sequence of Chthoniobacter flavus Ellin428, an aerobic heterotrophic soil bacterium.</title>
        <authorList>
            <person name="Kant R."/>
            <person name="van Passel M.W."/>
            <person name="Palva A."/>
            <person name="Lucas S."/>
            <person name="Lapidus A."/>
            <person name="Glavina Del Rio T."/>
            <person name="Dalin E."/>
            <person name="Tice H."/>
            <person name="Bruce D."/>
            <person name="Goodwin L."/>
            <person name="Pitluck S."/>
            <person name="Larimer F.W."/>
            <person name="Land M.L."/>
            <person name="Hauser L."/>
            <person name="Sangwan P."/>
            <person name="de Vos W.M."/>
            <person name="Janssen P.H."/>
            <person name="Smidt H."/>
        </authorList>
    </citation>
    <scope>NUCLEOTIDE SEQUENCE [LARGE SCALE GENOMIC DNA]</scope>
    <source>
        <strain evidence="2 3">Ellin428</strain>
    </source>
</reference>
<dbReference type="InParanoid" id="B4D9E0"/>
<dbReference type="eggNOG" id="COG0859">
    <property type="taxonomic scope" value="Bacteria"/>
</dbReference>
<name>B4D9E0_9BACT</name>
<dbReference type="InterPro" id="IPR052943">
    <property type="entry name" value="TMTC_O-mannosyl-trnsfr"/>
</dbReference>
<dbReference type="AlphaFoldDB" id="B4D9E0"/>
<evidence type="ECO:0000256" key="1">
    <source>
        <dbReference type="PROSITE-ProRule" id="PRU00339"/>
    </source>
</evidence>
<feature type="repeat" description="TPR" evidence="1">
    <location>
        <begin position="111"/>
        <end position="144"/>
    </location>
</feature>
<keyword evidence="3" id="KW-1185">Reference proteome</keyword>
<proteinExistence type="predicted"/>
<accession>B4D9E0</accession>